<feature type="region of interest" description="Disordered" evidence="1">
    <location>
        <begin position="267"/>
        <end position="290"/>
    </location>
</feature>
<keyword evidence="3" id="KW-1185">Reference proteome</keyword>
<accession>A0A1H1E082</accession>
<name>A0A1H1E082_9MICC</name>
<dbReference type="AlphaFoldDB" id="A0A1H1E082"/>
<dbReference type="OrthoDB" id="4822274at2"/>
<proteinExistence type="predicted"/>
<gene>
    <name evidence="2" type="ORF">SAMN04489742_2691</name>
</gene>
<dbReference type="RefSeq" id="WP_074700888.1">
    <property type="nucleotide sequence ID" value="NZ_CP018863.1"/>
</dbReference>
<evidence type="ECO:0000313" key="3">
    <source>
        <dbReference type="Proteomes" id="UP000181917"/>
    </source>
</evidence>
<dbReference type="InterPro" id="IPR052944">
    <property type="entry name" value="Sporulation_related"/>
</dbReference>
<keyword evidence="2" id="KW-0449">Lipoprotein</keyword>
<dbReference type="Gene3D" id="2.50.20.10">
    <property type="entry name" value="Lipoprotein localisation LolA/LolB/LppX"/>
    <property type="match status" value="1"/>
</dbReference>
<feature type="region of interest" description="Disordered" evidence="1">
    <location>
        <begin position="55"/>
        <end position="85"/>
    </location>
</feature>
<evidence type="ECO:0000256" key="1">
    <source>
        <dbReference type="SAM" id="MobiDB-lite"/>
    </source>
</evidence>
<organism evidence="2 3">
    <name type="scientific">Crystallibacter crystallopoietes</name>
    <dbReference type="NCBI Taxonomy" id="37928"/>
    <lineage>
        <taxon>Bacteria</taxon>
        <taxon>Bacillati</taxon>
        <taxon>Actinomycetota</taxon>
        <taxon>Actinomycetes</taxon>
        <taxon>Micrococcales</taxon>
        <taxon>Micrococcaceae</taxon>
        <taxon>Crystallibacter</taxon>
    </lineage>
</organism>
<dbReference type="SUPFAM" id="SSF89392">
    <property type="entry name" value="Prokaryotic lipoproteins and lipoprotein localization factors"/>
    <property type="match status" value="1"/>
</dbReference>
<feature type="compositionally biased region" description="Polar residues" evidence="1">
    <location>
        <begin position="55"/>
        <end position="64"/>
    </location>
</feature>
<evidence type="ECO:0000313" key="2">
    <source>
        <dbReference type="EMBL" id="SDQ81889.1"/>
    </source>
</evidence>
<sequence length="364" mass="38280">MTPVWKRWLPAAVVPAVIAGGVVLGTVQAGAATDLPDKTPQEVLEMVADSSVRSLSGTVEQTSELGLPQLPTDSPSGESGAPSGVASALELLGGSHTARVYLDGHSQARVQVMDRLAERDVIRNGRDVWLYSSKQNAATHLILPEGSETEGHHGDKAWTPEDLAEHFLSSVEPSTEVTVGADAEVAGRTAYELVLTPDSSETLVRSVSIAVDSETGLPLSVDVAARGQDAPAFEVGFTELSLETPSDDLFNFTPPPGATVTERVVEDHHGKHAKGDHGDRHQGDGNHDKDYTKYGSGWETVIGLPADEVPAELLDSPVIAETAQEVDGGRLLSSALVNVLVTDDGRVFAGSVPLEQLQAAAEGR</sequence>
<dbReference type="PANTHER" id="PTHR37507">
    <property type="entry name" value="SPORULATION PROTEIN YDCC"/>
    <property type="match status" value="1"/>
</dbReference>
<reference evidence="2 3" key="1">
    <citation type="submission" date="2016-10" db="EMBL/GenBank/DDBJ databases">
        <authorList>
            <person name="de Groot N.N."/>
        </authorList>
    </citation>
    <scope>NUCLEOTIDE SEQUENCE [LARGE SCALE GENOMIC DNA]</scope>
    <source>
        <strain evidence="2 3">DSM 20117</strain>
    </source>
</reference>
<dbReference type="EMBL" id="FNKH01000002">
    <property type="protein sequence ID" value="SDQ81889.1"/>
    <property type="molecule type" value="Genomic_DNA"/>
</dbReference>
<dbReference type="Proteomes" id="UP000181917">
    <property type="component" value="Unassembled WGS sequence"/>
</dbReference>
<dbReference type="STRING" id="37928.SAMN04489742_2691"/>
<dbReference type="KEGG" id="acry:AC20117_03985"/>
<dbReference type="InterPro" id="IPR029046">
    <property type="entry name" value="LolA/LolB/LppX"/>
</dbReference>
<dbReference type="PANTHER" id="PTHR37507:SF2">
    <property type="entry name" value="SPORULATION PROTEIN YDCC"/>
    <property type="match status" value="1"/>
</dbReference>
<protein>
    <submittedName>
        <fullName evidence="2">Outer membrane lipoprotein-sorting protein</fullName>
    </submittedName>
</protein>